<sequence length="445" mass="46280">MIAGPFTDSNFRKLFAGRALTNLGDSLYFVAAMWLVYELTGDPFYTGLAGFLTMIPSTFQFLAGPLVDRWPLRRTLFSSQALQAVLVLGIPVAEYYGVLTVELVLVVMPLLSIINEIANPAMVATLPKLIEDSELVAANSAIAVAKKGVDLVGNGIAGILIGLVGATTLFAFNSATFVIAALLFAMLVIPEPSDSDADSPTTPEDEVPTTDGGSASDEQGDVTTADCGADGEELSYIEELRMGFSYIRGTVLTKLMVGAAVLNFTSGITLAAMPSFADSLSLPAALTVFGAAGAYGILMGAFSAGTFIGSIATNLVSQRPLGYTLMGGFGLASACWIVAIAVSWLPVTATLFVVAFIPMGVINIQLASLIQSAPPENIVGRVTSLYSSLSAGAIPFGSLVGGVVTNLLGVQTAMFVVGVGLVCMTAYIAILPELRTLPRVEKTTL</sequence>
<organism evidence="9 10">
    <name type="scientific">Natrinema salsiterrestre</name>
    <dbReference type="NCBI Taxonomy" id="2950540"/>
    <lineage>
        <taxon>Archaea</taxon>
        <taxon>Methanobacteriati</taxon>
        <taxon>Methanobacteriota</taxon>
        <taxon>Stenosarchaea group</taxon>
        <taxon>Halobacteria</taxon>
        <taxon>Halobacteriales</taxon>
        <taxon>Natrialbaceae</taxon>
        <taxon>Natrinema</taxon>
    </lineage>
</organism>
<evidence type="ECO:0000256" key="3">
    <source>
        <dbReference type="ARBA" id="ARBA00022692"/>
    </source>
</evidence>
<feature type="transmembrane region" description="Helical" evidence="7">
    <location>
        <begin position="382"/>
        <end position="404"/>
    </location>
</feature>
<dbReference type="PANTHER" id="PTHR23513">
    <property type="entry name" value="INTEGRAL MEMBRANE EFFLUX PROTEIN-RELATED"/>
    <property type="match status" value="1"/>
</dbReference>
<keyword evidence="3 7" id="KW-0812">Transmembrane</keyword>
<evidence type="ECO:0000256" key="6">
    <source>
        <dbReference type="SAM" id="MobiDB-lite"/>
    </source>
</evidence>
<feature type="transmembrane region" description="Helical" evidence="7">
    <location>
        <begin position="321"/>
        <end position="345"/>
    </location>
</feature>
<dbReference type="GO" id="GO:0022857">
    <property type="term" value="F:transmembrane transporter activity"/>
    <property type="evidence" value="ECO:0007669"/>
    <property type="project" value="InterPro"/>
</dbReference>
<keyword evidence="5 7" id="KW-0472">Membrane</keyword>
<keyword evidence="10" id="KW-1185">Reference proteome</keyword>
<feature type="transmembrane region" description="Helical" evidence="7">
    <location>
        <begin position="43"/>
        <end position="63"/>
    </location>
</feature>
<reference evidence="9" key="1">
    <citation type="submission" date="2022-06" db="EMBL/GenBank/DDBJ databases">
        <title>Natrinema sp. a new haloarchaeum isolate from saline soil.</title>
        <authorList>
            <person name="Strakova D."/>
            <person name="Galisteo C."/>
            <person name="Sanchez-Porro C."/>
            <person name="Ventosa A."/>
        </authorList>
    </citation>
    <scope>NUCLEOTIDE SEQUENCE</scope>
    <source>
        <strain evidence="9">S1CR25-10</strain>
    </source>
</reference>
<feature type="transmembrane region" description="Helical" evidence="7">
    <location>
        <begin position="284"/>
        <end position="309"/>
    </location>
</feature>
<dbReference type="InterPro" id="IPR020846">
    <property type="entry name" value="MFS_dom"/>
</dbReference>
<dbReference type="CDD" id="cd06173">
    <property type="entry name" value="MFS_MefA_like"/>
    <property type="match status" value="1"/>
</dbReference>
<feature type="transmembrane region" description="Helical" evidence="7">
    <location>
        <begin position="156"/>
        <end position="189"/>
    </location>
</feature>
<dbReference type="GO" id="GO:0005886">
    <property type="term" value="C:plasma membrane"/>
    <property type="evidence" value="ECO:0007669"/>
    <property type="project" value="UniProtKB-SubCell"/>
</dbReference>
<evidence type="ECO:0000256" key="1">
    <source>
        <dbReference type="ARBA" id="ARBA00004651"/>
    </source>
</evidence>
<feature type="domain" description="Major facilitator superfamily (MFS) profile" evidence="8">
    <location>
        <begin position="251"/>
        <end position="445"/>
    </location>
</feature>
<evidence type="ECO:0000256" key="2">
    <source>
        <dbReference type="ARBA" id="ARBA00022475"/>
    </source>
</evidence>
<name>A0A9Q4KZ10_9EURY</name>
<keyword evidence="2" id="KW-1003">Cell membrane</keyword>
<evidence type="ECO:0000259" key="8">
    <source>
        <dbReference type="PROSITE" id="PS50850"/>
    </source>
</evidence>
<gene>
    <name evidence="9" type="ORF">NDI89_00630</name>
</gene>
<accession>A0A9Q4KZ10</accession>
<dbReference type="InterPro" id="IPR011701">
    <property type="entry name" value="MFS"/>
</dbReference>
<feature type="transmembrane region" description="Helical" evidence="7">
    <location>
        <begin position="84"/>
        <end position="114"/>
    </location>
</feature>
<feature type="transmembrane region" description="Helical" evidence="7">
    <location>
        <begin position="410"/>
        <end position="430"/>
    </location>
</feature>
<dbReference type="Pfam" id="PF07690">
    <property type="entry name" value="MFS_1"/>
    <property type="match status" value="1"/>
</dbReference>
<dbReference type="SUPFAM" id="SSF103473">
    <property type="entry name" value="MFS general substrate transporter"/>
    <property type="match status" value="1"/>
</dbReference>
<comment type="caution">
    <text evidence="9">The sequence shown here is derived from an EMBL/GenBank/DDBJ whole genome shotgun (WGS) entry which is preliminary data.</text>
</comment>
<evidence type="ECO:0000256" key="4">
    <source>
        <dbReference type="ARBA" id="ARBA00022989"/>
    </source>
</evidence>
<evidence type="ECO:0000313" key="10">
    <source>
        <dbReference type="Proteomes" id="UP001154061"/>
    </source>
</evidence>
<feature type="transmembrane region" description="Helical" evidence="7">
    <location>
        <begin position="251"/>
        <end position="272"/>
    </location>
</feature>
<keyword evidence="4 7" id="KW-1133">Transmembrane helix</keyword>
<feature type="transmembrane region" description="Helical" evidence="7">
    <location>
        <begin position="20"/>
        <end position="37"/>
    </location>
</feature>
<comment type="subcellular location">
    <subcellularLocation>
        <location evidence="1">Cell membrane</location>
        <topology evidence="1">Multi-pass membrane protein</topology>
    </subcellularLocation>
</comment>
<dbReference type="Gene3D" id="1.20.1250.20">
    <property type="entry name" value="MFS general substrate transporter like domains"/>
    <property type="match status" value="1"/>
</dbReference>
<feature type="transmembrane region" description="Helical" evidence="7">
    <location>
        <begin position="351"/>
        <end position="370"/>
    </location>
</feature>
<dbReference type="AlphaFoldDB" id="A0A9Q4KZ10"/>
<dbReference type="InterPro" id="IPR036259">
    <property type="entry name" value="MFS_trans_sf"/>
</dbReference>
<evidence type="ECO:0000313" key="9">
    <source>
        <dbReference type="EMBL" id="MDF9744079.1"/>
    </source>
</evidence>
<evidence type="ECO:0000256" key="7">
    <source>
        <dbReference type="SAM" id="Phobius"/>
    </source>
</evidence>
<feature type="compositionally biased region" description="Acidic residues" evidence="6">
    <location>
        <begin position="193"/>
        <end position="208"/>
    </location>
</feature>
<dbReference type="PROSITE" id="PS50850">
    <property type="entry name" value="MFS"/>
    <property type="match status" value="1"/>
</dbReference>
<protein>
    <submittedName>
        <fullName evidence="9">MFS transporter</fullName>
    </submittedName>
</protein>
<evidence type="ECO:0000256" key="5">
    <source>
        <dbReference type="ARBA" id="ARBA00023136"/>
    </source>
</evidence>
<proteinExistence type="predicted"/>
<feature type="region of interest" description="Disordered" evidence="6">
    <location>
        <begin position="193"/>
        <end position="227"/>
    </location>
</feature>
<dbReference type="PANTHER" id="PTHR23513:SF6">
    <property type="entry name" value="MAJOR FACILITATOR SUPERFAMILY ASSOCIATED DOMAIN-CONTAINING PROTEIN"/>
    <property type="match status" value="1"/>
</dbReference>
<dbReference type="EMBL" id="JAMQOT010000001">
    <property type="protein sequence ID" value="MDF9744079.1"/>
    <property type="molecule type" value="Genomic_DNA"/>
</dbReference>
<dbReference type="RefSeq" id="WP_277519539.1">
    <property type="nucleotide sequence ID" value="NZ_JAMQOT010000001.1"/>
</dbReference>
<dbReference type="Proteomes" id="UP001154061">
    <property type="component" value="Unassembled WGS sequence"/>
</dbReference>